<dbReference type="STRING" id="70346.F897_00295"/>
<dbReference type="PANTHER" id="PTHR10566:SF113">
    <property type="entry name" value="PROTEIN ACTIVITY OF BC1 COMPLEX KINASE 7, CHLOROPLASTIC"/>
    <property type="match status" value="1"/>
</dbReference>
<sequence>MIPHVSRLLELWRIAAHYRLDTLFPAEELPEKARHILSLIRMHPAAWSSRERKNPLKLKLALEEMGPLAIKLGQLLSTRRDLIPPEVLQQLVLLQDQVKPFDNDVAKMRIQESLKADVNTLFARFDVQPLAAASIAQVHTAALHDGREVVVKVTRPNIRQQILQDFEILSWLGDFLEKRLEAARALHLSEIIQDYRQIILNELDLTLEADNTRRMRYYFTGSSMMYVPEVYMDSKDVLVAERITGVPISDIATFDELGMDRADLARKGLTIFFTQVFRDNFFHADMHPGNVFVETINPANPRFIALDCAIMGELSKHDQMTVARMLLAVMNSDFMQLIQIVHQAGWIPPGTDQDALAREMRRTVGPMVSKPMHELDFAGILIQVMDIARRFHLEIPPQLMLLLKTLVHVEGLGTDLYPELDIWSLAKPILTDWVKAQMNPQKNIKELGQKIPDLLLGAQDLPTLMIDSLNGLKNQSAWHAKQLNELQSMRLQMEHQQKRSWIFGSIMAILLSIAIISPWFVSVILIVLASVLAVWRIAK</sequence>
<comment type="caution">
    <text evidence="4">The sequence shown here is derived from an EMBL/GenBank/DDBJ whole genome shotgun (WGS) entry which is preliminary data.</text>
</comment>
<gene>
    <name evidence="4" type="ORF">F897_00295</name>
</gene>
<dbReference type="PANTHER" id="PTHR10566">
    <property type="entry name" value="CHAPERONE-ACTIVITY OF BC1 COMPLEX CABC1 -RELATED"/>
    <property type="match status" value="1"/>
</dbReference>
<evidence type="ECO:0000313" key="4">
    <source>
        <dbReference type="EMBL" id="ENX11451.1"/>
    </source>
</evidence>
<name>N9P117_9GAMM</name>
<dbReference type="OrthoDB" id="9795390at2"/>
<organism evidence="4">
    <name type="scientific">Acinetobacter variabilis</name>
    <dbReference type="NCBI Taxonomy" id="70346"/>
    <lineage>
        <taxon>Bacteria</taxon>
        <taxon>Pseudomonadati</taxon>
        <taxon>Pseudomonadota</taxon>
        <taxon>Gammaproteobacteria</taxon>
        <taxon>Moraxellales</taxon>
        <taxon>Moraxellaceae</taxon>
        <taxon>Acinetobacter</taxon>
    </lineage>
</organism>
<evidence type="ECO:0000259" key="3">
    <source>
        <dbReference type="Pfam" id="PF03109"/>
    </source>
</evidence>
<protein>
    <recommendedName>
        <fullName evidence="3">ABC1 atypical kinase-like domain-containing protein</fullName>
    </recommendedName>
</protein>
<proteinExistence type="inferred from homology"/>
<reference evidence="4" key="1">
    <citation type="submission" date="2013-02" db="EMBL/GenBank/DDBJ databases">
        <title>The Genome Sequence of Acinetobacter sp. NIPH 2171.</title>
        <authorList>
            <consortium name="The Broad Institute Genome Sequencing Platform"/>
            <consortium name="The Broad Institute Genome Sequencing Center for Infectious Disease"/>
            <person name="Cerqueira G."/>
            <person name="Feldgarden M."/>
            <person name="Courvalin P."/>
            <person name="Perichon B."/>
            <person name="Grillot-Courvalin C."/>
            <person name="Clermont D."/>
            <person name="Rocha E."/>
            <person name="Yoon E.-J."/>
            <person name="Nemec A."/>
            <person name="Walker B."/>
            <person name="Young S.K."/>
            <person name="Zeng Q."/>
            <person name="Gargeya S."/>
            <person name="Fitzgerald M."/>
            <person name="Haas B."/>
            <person name="Abouelleil A."/>
            <person name="Alvarado L."/>
            <person name="Arachchi H.M."/>
            <person name="Berlin A.M."/>
            <person name="Chapman S.B."/>
            <person name="Dewar J."/>
            <person name="Goldberg J."/>
            <person name="Griggs A."/>
            <person name="Gujja S."/>
            <person name="Hansen M."/>
            <person name="Howarth C."/>
            <person name="Imamovic A."/>
            <person name="Larimer J."/>
            <person name="McCowan C."/>
            <person name="Murphy C."/>
            <person name="Neiman D."/>
            <person name="Pearson M."/>
            <person name="Priest M."/>
            <person name="Roberts A."/>
            <person name="Saif S."/>
            <person name="Shea T."/>
            <person name="Sisk P."/>
            <person name="Sykes S."/>
            <person name="Wortman J."/>
            <person name="Nusbaum C."/>
            <person name="Birren B."/>
        </authorList>
    </citation>
    <scope>NUCLEOTIDE SEQUENCE [LARGE SCALE GENOMIC DNA]</scope>
    <source>
        <strain evidence="4">NIPH 2171</strain>
    </source>
</reference>
<comment type="similarity">
    <text evidence="1">Belongs to the protein kinase superfamily. ADCK protein kinase family.</text>
</comment>
<dbReference type="Pfam" id="PF03109">
    <property type="entry name" value="ABC1"/>
    <property type="match status" value="1"/>
</dbReference>
<dbReference type="InterPro" id="IPR050154">
    <property type="entry name" value="UbiB_kinase"/>
</dbReference>
<dbReference type="InterPro" id="IPR004147">
    <property type="entry name" value="ABC1_dom"/>
</dbReference>
<keyword evidence="2" id="KW-1133">Transmembrane helix</keyword>
<dbReference type="InterPro" id="IPR011009">
    <property type="entry name" value="Kinase-like_dom_sf"/>
</dbReference>
<dbReference type="RefSeq" id="WP_005232495.1">
    <property type="nucleotide sequence ID" value="NZ_CP083658.1"/>
</dbReference>
<dbReference type="HOGENOM" id="CLU_006533_0_0_6"/>
<dbReference type="EMBL" id="APRS01000002">
    <property type="protein sequence ID" value="ENX11451.1"/>
    <property type="molecule type" value="Genomic_DNA"/>
</dbReference>
<keyword evidence="2" id="KW-0472">Membrane</keyword>
<feature type="transmembrane region" description="Helical" evidence="2">
    <location>
        <begin position="501"/>
        <end position="534"/>
    </location>
</feature>
<evidence type="ECO:0000256" key="1">
    <source>
        <dbReference type="ARBA" id="ARBA00009670"/>
    </source>
</evidence>
<accession>N9P117</accession>
<evidence type="ECO:0000256" key="2">
    <source>
        <dbReference type="SAM" id="Phobius"/>
    </source>
</evidence>
<keyword evidence="2" id="KW-0812">Transmembrane</keyword>
<dbReference type="SUPFAM" id="SSF56112">
    <property type="entry name" value="Protein kinase-like (PK-like)"/>
    <property type="match status" value="1"/>
</dbReference>
<dbReference type="AlphaFoldDB" id="N9P117"/>
<feature type="domain" description="ABC1 atypical kinase-like" evidence="3">
    <location>
        <begin position="94"/>
        <end position="339"/>
    </location>
</feature>
<dbReference type="PATRIC" id="fig|1217693.3.peg.289"/>
<dbReference type="Proteomes" id="UP000013101">
    <property type="component" value="Unassembled WGS sequence"/>
</dbReference>